<protein>
    <submittedName>
        <fullName evidence="1">Uncharacterized protein</fullName>
    </submittedName>
</protein>
<evidence type="ECO:0000313" key="2">
    <source>
        <dbReference type="Proteomes" id="UP000199112"/>
    </source>
</evidence>
<dbReference type="EMBL" id="FNWL01000004">
    <property type="protein sequence ID" value="SEH17443.1"/>
    <property type="molecule type" value="Genomic_DNA"/>
</dbReference>
<dbReference type="Proteomes" id="UP000199112">
    <property type="component" value="Unassembled WGS sequence"/>
</dbReference>
<dbReference type="AlphaFoldDB" id="A0A1H6G534"/>
<keyword evidence="2" id="KW-1185">Reference proteome</keyword>
<gene>
    <name evidence="1" type="ORF">SAMN04487967_3177</name>
</gene>
<evidence type="ECO:0000313" key="1">
    <source>
        <dbReference type="EMBL" id="SEH17443.1"/>
    </source>
</evidence>
<accession>A0A1H6G534</accession>
<proteinExistence type="predicted"/>
<organism evidence="1 2">
    <name type="scientific">Natronorubrum sediminis</name>
    <dbReference type="NCBI Taxonomy" id="640943"/>
    <lineage>
        <taxon>Archaea</taxon>
        <taxon>Methanobacteriati</taxon>
        <taxon>Methanobacteriota</taxon>
        <taxon>Stenosarchaea group</taxon>
        <taxon>Halobacteria</taxon>
        <taxon>Halobacteriales</taxon>
        <taxon>Natrialbaceae</taxon>
        <taxon>Natronorubrum</taxon>
    </lineage>
</organism>
<name>A0A1H6G534_9EURY</name>
<reference evidence="2" key="1">
    <citation type="submission" date="2016-10" db="EMBL/GenBank/DDBJ databases">
        <authorList>
            <person name="Varghese N."/>
            <person name="Submissions S."/>
        </authorList>
    </citation>
    <scope>NUCLEOTIDE SEQUENCE [LARGE SCALE GENOMIC DNA]</scope>
    <source>
        <strain evidence="2">CGMCC 1.8981</strain>
    </source>
</reference>
<sequence length="100" mass="11175">MLMNDFRTRGTTMLGSSDETGAAGNCDMLAENDGFEFSCENRRRLNMVKLGAFVPIVTKNDTWGTFDWPNRPFDMFELQECVMLSSSSFAVPNNRSGSSD</sequence>